<dbReference type="GO" id="GO:0003700">
    <property type="term" value="F:DNA-binding transcription factor activity"/>
    <property type="evidence" value="ECO:0007669"/>
    <property type="project" value="InterPro"/>
</dbReference>
<dbReference type="EMBL" id="JACHMG010000001">
    <property type="protein sequence ID" value="MBB4685578.1"/>
    <property type="molecule type" value="Genomic_DNA"/>
</dbReference>
<feature type="domain" description="HTH lysR-type" evidence="5">
    <location>
        <begin position="1"/>
        <end position="58"/>
    </location>
</feature>
<organism evidence="6 7">
    <name type="scientific">Amycolatopsis jiangsuensis</name>
    <dbReference type="NCBI Taxonomy" id="1181879"/>
    <lineage>
        <taxon>Bacteria</taxon>
        <taxon>Bacillati</taxon>
        <taxon>Actinomycetota</taxon>
        <taxon>Actinomycetes</taxon>
        <taxon>Pseudonocardiales</taxon>
        <taxon>Pseudonocardiaceae</taxon>
        <taxon>Amycolatopsis</taxon>
    </lineage>
</organism>
<evidence type="ECO:0000313" key="6">
    <source>
        <dbReference type="EMBL" id="MBB4685578.1"/>
    </source>
</evidence>
<dbReference type="InterPro" id="IPR005119">
    <property type="entry name" value="LysR_subst-bd"/>
</dbReference>
<dbReference type="SUPFAM" id="SSF53850">
    <property type="entry name" value="Periplasmic binding protein-like II"/>
    <property type="match status" value="1"/>
</dbReference>
<dbReference type="Proteomes" id="UP000581769">
    <property type="component" value="Unassembled WGS sequence"/>
</dbReference>
<gene>
    <name evidence="6" type="ORF">BJY18_003063</name>
</gene>
<reference evidence="6 7" key="1">
    <citation type="submission" date="2020-08" db="EMBL/GenBank/DDBJ databases">
        <title>Sequencing the genomes of 1000 actinobacteria strains.</title>
        <authorList>
            <person name="Klenk H.-P."/>
        </authorList>
    </citation>
    <scope>NUCLEOTIDE SEQUENCE [LARGE SCALE GENOMIC DNA]</scope>
    <source>
        <strain evidence="6 7">DSM 45859</strain>
    </source>
</reference>
<protein>
    <submittedName>
        <fullName evidence="6">DNA-binding transcriptional LysR family regulator</fullName>
    </submittedName>
</protein>
<evidence type="ECO:0000313" key="7">
    <source>
        <dbReference type="Proteomes" id="UP000581769"/>
    </source>
</evidence>
<dbReference type="Pfam" id="PF00126">
    <property type="entry name" value="HTH_1"/>
    <property type="match status" value="1"/>
</dbReference>
<evidence type="ECO:0000256" key="4">
    <source>
        <dbReference type="ARBA" id="ARBA00023163"/>
    </source>
</evidence>
<proteinExistence type="inferred from homology"/>
<dbReference type="PROSITE" id="PS50931">
    <property type="entry name" value="HTH_LYSR"/>
    <property type="match status" value="1"/>
</dbReference>
<keyword evidence="3 6" id="KW-0238">DNA-binding</keyword>
<dbReference type="PRINTS" id="PR00039">
    <property type="entry name" value="HTHLYSR"/>
</dbReference>
<accession>A0A840IWP5</accession>
<dbReference type="PANTHER" id="PTHR30346:SF0">
    <property type="entry name" value="HCA OPERON TRANSCRIPTIONAL ACTIVATOR HCAR"/>
    <property type="match status" value="1"/>
</dbReference>
<dbReference type="Gene3D" id="3.40.190.10">
    <property type="entry name" value="Periplasmic binding protein-like II"/>
    <property type="match status" value="2"/>
</dbReference>
<keyword evidence="2" id="KW-0805">Transcription regulation</keyword>
<dbReference type="RefSeq" id="WP_184780579.1">
    <property type="nucleotide sequence ID" value="NZ_JACHMG010000001.1"/>
</dbReference>
<dbReference type="InterPro" id="IPR000847">
    <property type="entry name" value="LysR_HTH_N"/>
</dbReference>
<dbReference type="Gene3D" id="1.10.10.10">
    <property type="entry name" value="Winged helix-like DNA-binding domain superfamily/Winged helix DNA-binding domain"/>
    <property type="match status" value="1"/>
</dbReference>
<comment type="caution">
    <text evidence="6">The sequence shown here is derived from an EMBL/GenBank/DDBJ whole genome shotgun (WGS) entry which is preliminary data.</text>
</comment>
<dbReference type="Pfam" id="PF03466">
    <property type="entry name" value="LysR_substrate"/>
    <property type="match status" value="1"/>
</dbReference>
<evidence type="ECO:0000259" key="5">
    <source>
        <dbReference type="PROSITE" id="PS50931"/>
    </source>
</evidence>
<dbReference type="PANTHER" id="PTHR30346">
    <property type="entry name" value="TRANSCRIPTIONAL DUAL REGULATOR HCAR-RELATED"/>
    <property type="match status" value="1"/>
</dbReference>
<name>A0A840IWP5_9PSEU</name>
<evidence type="ECO:0000256" key="3">
    <source>
        <dbReference type="ARBA" id="ARBA00023125"/>
    </source>
</evidence>
<evidence type="ECO:0000256" key="2">
    <source>
        <dbReference type="ARBA" id="ARBA00023015"/>
    </source>
</evidence>
<dbReference type="FunFam" id="1.10.10.10:FF:000001">
    <property type="entry name" value="LysR family transcriptional regulator"/>
    <property type="match status" value="1"/>
</dbReference>
<dbReference type="SUPFAM" id="SSF46785">
    <property type="entry name" value="Winged helix' DNA-binding domain"/>
    <property type="match status" value="1"/>
</dbReference>
<evidence type="ECO:0000256" key="1">
    <source>
        <dbReference type="ARBA" id="ARBA00009437"/>
    </source>
</evidence>
<dbReference type="AlphaFoldDB" id="A0A840IWP5"/>
<keyword evidence="4" id="KW-0804">Transcription</keyword>
<keyword evidence="7" id="KW-1185">Reference proteome</keyword>
<dbReference type="GO" id="GO:0032993">
    <property type="term" value="C:protein-DNA complex"/>
    <property type="evidence" value="ECO:0007669"/>
    <property type="project" value="TreeGrafter"/>
</dbReference>
<dbReference type="GO" id="GO:0003677">
    <property type="term" value="F:DNA binding"/>
    <property type="evidence" value="ECO:0007669"/>
    <property type="project" value="UniProtKB-KW"/>
</dbReference>
<comment type="similarity">
    <text evidence="1">Belongs to the LysR transcriptional regulatory family.</text>
</comment>
<sequence>MELRALRYFVTVAEELHFGRAAERLHIVQPAVSQQVARLERELGVRLLDRSPRTVRLTDAGNRVLAAAREALQAVDRVRAAAGPPTGTIRIGTVPGLAARLQRGIDTLRRLGPSFETVLVDLPLPERLAALRRGDLDLALARGVTQAEGLRVSLAWTEPLHAVVSVRHPAANRRSVRLTDLTEEVLRLPSPRSDPALHEAVKTALREVGFTPREGRPLGTVEDTMVELGVNWCSWALLPAGQVSSMTGTVRALPLDPPLEIRGTVLVLDDGLTDQCLSPVVDAFRDPAALAHPAPETADLA</sequence>
<dbReference type="InterPro" id="IPR036388">
    <property type="entry name" value="WH-like_DNA-bd_sf"/>
</dbReference>
<dbReference type="InterPro" id="IPR036390">
    <property type="entry name" value="WH_DNA-bd_sf"/>
</dbReference>